<dbReference type="InterPro" id="IPR018683">
    <property type="entry name" value="DUF2169"/>
</dbReference>
<comment type="caution">
    <text evidence="2">The sequence shown here is derived from an EMBL/GenBank/DDBJ whole genome shotgun (WGS) entry which is preliminary data.</text>
</comment>
<dbReference type="EMBL" id="WIXI01000051">
    <property type="protein sequence ID" value="MQY49604.1"/>
    <property type="molecule type" value="Genomic_DNA"/>
</dbReference>
<dbReference type="RefSeq" id="WP_153359550.1">
    <property type="nucleotide sequence ID" value="NZ_WIXI01000051.1"/>
</dbReference>
<sequence length="381" mass="42099">MQLFNNTPFVNFRFYNSDSRGTEFGVLVVKGTYEIGKDGILTIADEQAPLVLSDRYCGAVNVSSLQIPSDLAPLKPRADVIVNAIARAPDGKPLTSWKCGVAVTGEHRLEKRLRVTGPRQWMPTFSVPDHVLADLDGVQRMKVFKGWRLTDPSPVSEVPLQFEHAYGGFRPKDDDAGITGEIEERNPIGCGLIETEMPVVDGPRKAPQIEAEDLPIQDAAVRYAPEGLGPIPPAWLPRRKFGGTFDENWKEHVWPNWPDDYDFSYHNSAHPDLIYPGFLNGDEVIDLDGLDFAGQRTIRLPGHQLMIQAVTTGGAEPPVLMNLDTLVIDITNPDPDEHRVFLSWRAIFDPNAPIEIRCGFATSVQTASAAQEQIQTHGASS</sequence>
<protein>
    <submittedName>
        <fullName evidence="2">DUF2169 domain-containing protein</fullName>
    </submittedName>
</protein>
<evidence type="ECO:0000313" key="3">
    <source>
        <dbReference type="Proteomes" id="UP000435138"/>
    </source>
</evidence>
<dbReference type="AlphaFoldDB" id="A0A6A8AFP2"/>
<keyword evidence="3" id="KW-1185">Reference proteome</keyword>
<organism evidence="2 3">
    <name type="scientific">Endobacterium cereale</name>
    <dbReference type="NCBI Taxonomy" id="2663029"/>
    <lineage>
        <taxon>Bacteria</taxon>
        <taxon>Pseudomonadati</taxon>
        <taxon>Pseudomonadota</taxon>
        <taxon>Alphaproteobacteria</taxon>
        <taxon>Hyphomicrobiales</taxon>
        <taxon>Rhizobiaceae</taxon>
        <taxon>Endobacterium</taxon>
    </lineage>
</organism>
<name>A0A6A8AFP2_9HYPH</name>
<proteinExistence type="predicted"/>
<reference evidence="2 3" key="1">
    <citation type="submission" date="2019-11" db="EMBL/GenBank/DDBJ databases">
        <title>Genome analysis of Rhizobacterium cereale a novel genus and species isolated from maize roots in North Spain.</title>
        <authorList>
            <person name="Menendez E."/>
            <person name="Flores-Felix J.D."/>
            <person name="Ramirez-Bahena M.-H."/>
            <person name="Igual J.M."/>
            <person name="Garcia-Fraile P."/>
            <person name="Peix A."/>
            <person name="Velazquez E."/>
        </authorList>
    </citation>
    <scope>NUCLEOTIDE SEQUENCE [LARGE SCALE GENOMIC DNA]</scope>
    <source>
        <strain evidence="2 3">RZME27</strain>
    </source>
</reference>
<dbReference type="Proteomes" id="UP000435138">
    <property type="component" value="Unassembled WGS sequence"/>
</dbReference>
<evidence type="ECO:0000313" key="2">
    <source>
        <dbReference type="EMBL" id="MQY49604.1"/>
    </source>
</evidence>
<accession>A0A6A8AFP2</accession>
<gene>
    <name evidence="2" type="ORF">GAO09_26605</name>
</gene>
<dbReference type="Pfam" id="PF09937">
    <property type="entry name" value="DUF2169"/>
    <property type="match status" value="1"/>
</dbReference>
<evidence type="ECO:0000259" key="1">
    <source>
        <dbReference type="Pfam" id="PF09937"/>
    </source>
</evidence>
<feature type="domain" description="DUF2169" evidence="1">
    <location>
        <begin position="21"/>
        <end position="345"/>
    </location>
</feature>